<reference evidence="1" key="2">
    <citation type="journal article" date="2020" name="Nat. Commun.">
        <title>Large-scale genome sequencing of mycorrhizal fungi provides insights into the early evolution of symbiotic traits.</title>
        <authorList>
            <person name="Miyauchi S."/>
            <person name="Kiss E."/>
            <person name="Kuo A."/>
            <person name="Drula E."/>
            <person name="Kohler A."/>
            <person name="Sanchez-Garcia M."/>
            <person name="Morin E."/>
            <person name="Andreopoulos B."/>
            <person name="Barry K.W."/>
            <person name="Bonito G."/>
            <person name="Buee M."/>
            <person name="Carver A."/>
            <person name="Chen C."/>
            <person name="Cichocki N."/>
            <person name="Clum A."/>
            <person name="Culley D."/>
            <person name="Crous P.W."/>
            <person name="Fauchery L."/>
            <person name="Girlanda M."/>
            <person name="Hayes R.D."/>
            <person name="Keri Z."/>
            <person name="LaButti K."/>
            <person name="Lipzen A."/>
            <person name="Lombard V."/>
            <person name="Magnuson J."/>
            <person name="Maillard F."/>
            <person name="Murat C."/>
            <person name="Nolan M."/>
            <person name="Ohm R.A."/>
            <person name="Pangilinan J."/>
            <person name="Pereira M.F."/>
            <person name="Perotto S."/>
            <person name="Peter M."/>
            <person name="Pfister S."/>
            <person name="Riley R."/>
            <person name="Sitrit Y."/>
            <person name="Stielow J.B."/>
            <person name="Szollosi G."/>
            <person name="Zifcakova L."/>
            <person name="Stursova M."/>
            <person name="Spatafora J.W."/>
            <person name="Tedersoo L."/>
            <person name="Vaario L.M."/>
            <person name="Yamada A."/>
            <person name="Yan M."/>
            <person name="Wang P."/>
            <person name="Xu J."/>
            <person name="Bruns T."/>
            <person name="Baldrian P."/>
            <person name="Vilgalys R."/>
            <person name="Dunand C."/>
            <person name="Henrissat B."/>
            <person name="Grigoriev I.V."/>
            <person name="Hibbett D."/>
            <person name="Nagy L.G."/>
            <person name="Martin F.M."/>
        </authorList>
    </citation>
    <scope>NUCLEOTIDE SEQUENCE</scope>
    <source>
        <strain evidence="1">BED1</strain>
    </source>
</reference>
<evidence type="ECO:0000313" key="1">
    <source>
        <dbReference type="EMBL" id="KAF8422997.1"/>
    </source>
</evidence>
<dbReference type="AlphaFoldDB" id="A0AAD4BE94"/>
<gene>
    <name evidence="1" type="ORF">L210DRAFT_3422947</name>
</gene>
<keyword evidence="2" id="KW-1185">Reference proteome</keyword>
<accession>A0AAD4BE94</accession>
<sequence length="58" mass="6738">MSTPHRQELLDFQMNDSNFMKMIWMSQSLAKKLHKANRSAMTAVMAFTDLDFTVSPEQ</sequence>
<proteinExistence type="predicted"/>
<evidence type="ECO:0000313" key="2">
    <source>
        <dbReference type="Proteomes" id="UP001194468"/>
    </source>
</evidence>
<dbReference type="Proteomes" id="UP001194468">
    <property type="component" value="Unassembled WGS sequence"/>
</dbReference>
<organism evidence="1 2">
    <name type="scientific">Boletus edulis BED1</name>
    <dbReference type="NCBI Taxonomy" id="1328754"/>
    <lineage>
        <taxon>Eukaryota</taxon>
        <taxon>Fungi</taxon>
        <taxon>Dikarya</taxon>
        <taxon>Basidiomycota</taxon>
        <taxon>Agaricomycotina</taxon>
        <taxon>Agaricomycetes</taxon>
        <taxon>Agaricomycetidae</taxon>
        <taxon>Boletales</taxon>
        <taxon>Boletineae</taxon>
        <taxon>Boletaceae</taxon>
        <taxon>Boletoideae</taxon>
        <taxon>Boletus</taxon>
    </lineage>
</organism>
<dbReference type="EMBL" id="WHUW01000119">
    <property type="protein sequence ID" value="KAF8422997.1"/>
    <property type="molecule type" value="Genomic_DNA"/>
</dbReference>
<comment type="caution">
    <text evidence="1">The sequence shown here is derived from an EMBL/GenBank/DDBJ whole genome shotgun (WGS) entry which is preliminary data.</text>
</comment>
<reference evidence="1" key="1">
    <citation type="submission" date="2019-10" db="EMBL/GenBank/DDBJ databases">
        <authorList>
            <consortium name="DOE Joint Genome Institute"/>
            <person name="Kuo A."/>
            <person name="Miyauchi S."/>
            <person name="Kiss E."/>
            <person name="Drula E."/>
            <person name="Kohler A."/>
            <person name="Sanchez-Garcia M."/>
            <person name="Andreopoulos B."/>
            <person name="Barry K.W."/>
            <person name="Bonito G."/>
            <person name="Buee M."/>
            <person name="Carver A."/>
            <person name="Chen C."/>
            <person name="Cichocki N."/>
            <person name="Clum A."/>
            <person name="Culley D."/>
            <person name="Crous P.W."/>
            <person name="Fauchery L."/>
            <person name="Girlanda M."/>
            <person name="Hayes R."/>
            <person name="Keri Z."/>
            <person name="LaButti K."/>
            <person name="Lipzen A."/>
            <person name="Lombard V."/>
            <person name="Magnuson J."/>
            <person name="Maillard F."/>
            <person name="Morin E."/>
            <person name="Murat C."/>
            <person name="Nolan M."/>
            <person name="Ohm R."/>
            <person name="Pangilinan J."/>
            <person name="Pereira M."/>
            <person name="Perotto S."/>
            <person name="Peter M."/>
            <person name="Riley R."/>
            <person name="Sitrit Y."/>
            <person name="Stielow B."/>
            <person name="Szollosi G."/>
            <person name="Zifcakova L."/>
            <person name="Stursova M."/>
            <person name="Spatafora J.W."/>
            <person name="Tedersoo L."/>
            <person name="Vaario L.-M."/>
            <person name="Yamada A."/>
            <person name="Yan M."/>
            <person name="Wang P."/>
            <person name="Xu J."/>
            <person name="Bruns T."/>
            <person name="Baldrian P."/>
            <person name="Vilgalys R."/>
            <person name="Henrissat B."/>
            <person name="Grigoriev I.V."/>
            <person name="Hibbett D."/>
            <person name="Nagy L.G."/>
            <person name="Martin F.M."/>
        </authorList>
    </citation>
    <scope>NUCLEOTIDE SEQUENCE</scope>
    <source>
        <strain evidence="1">BED1</strain>
    </source>
</reference>
<name>A0AAD4BE94_BOLED</name>
<protein>
    <submittedName>
        <fullName evidence="1">Uncharacterized protein</fullName>
    </submittedName>
</protein>